<proteinExistence type="predicted"/>
<feature type="domain" description="Glycosyltransferase 2-like" evidence="2">
    <location>
        <begin position="6"/>
        <end position="174"/>
    </location>
</feature>
<name>A0ABR7EI93_9FIRM</name>
<protein>
    <submittedName>
        <fullName evidence="3">Glycosyltransferase family 2 protein</fullName>
    </submittedName>
</protein>
<keyword evidence="1" id="KW-1133">Transmembrane helix</keyword>
<sequence>MPELISIIVPCYNEQESIPHFYKEITRISSEMKERFGLLFEYLFVDDGSHDKTLPVLRSLAAEDKRVRFLSFSRNFGKEAAIYAGLQNARGDYVAIMDADLQDPPSLLPEMYLEIAQNDYDCAATRRVTRKGEPPIRSFFARMFYKLINKISKTEIVDGARDFRLMTRQVVDSILSMPEYNRFSKGIFSWVGFRTKWLEYENVERVAGETKWSFWKLFTYSIDGIVAFSTFPLSIASFVGFLFFLIALVFIVIIVVKTLVWGDPVAGYPSTICLILLIGGIQLFCIGILGKYLSKTYMEVKGRPVYIIKEDEKSMEKQAAKRPQ</sequence>
<dbReference type="InterPro" id="IPR029044">
    <property type="entry name" value="Nucleotide-diphossugar_trans"/>
</dbReference>
<evidence type="ECO:0000313" key="4">
    <source>
        <dbReference type="Proteomes" id="UP000606889"/>
    </source>
</evidence>
<dbReference type="RefSeq" id="WP_186858952.1">
    <property type="nucleotide sequence ID" value="NZ_JACOON010000008.1"/>
</dbReference>
<organism evidence="3 4">
    <name type="scientific">Christensenella tenuis</name>
    <dbReference type="NCBI Taxonomy" id="2763033"/>
    <lineage>
        <taxon>Bacteria</taxon>
        <taxon>Bacillati</taxon>
        <taxon>Bacillota</taxon>
        <taxon>Clostridia</taxon>
        <taxon>Christensenellales</taxon>
        <taxon>Christensenellaceae</taxon>
        <taxon>Christensenella</taxon>
    </lineage>
</organism>
<evidence type="ECO:0000259" key="2">
    <source>
        <dbReference type="Pfam" id="PF00535"/>
    </source>
</evidence>
<feature type="transmembrane region" description="Helical" evidence="1">
    <location>
        <begin position="225"/>
        <end position="256"/>
    </location>
</feature>
<comment type="caution">
    <text evidence="3">The sequence shown here is derived from an EMBL/GenBank/DDBJ whole genome shotgun (WGS) entry which is preliminary data.</text>
</comment>
<dbReference type="Proteomes" id="UP000606889">
    <property type="component" value="Unassembled WGS sequence"/>
</dbReference>
<dbReference type="EMBL" id="JACOON010000008">
    <property type="protein sequence ID" value="MBC5649502.1"/>
    <property type="molecule type" value="Genomic_DNA"/>
</dbReference>
<gene>
    <name evidence="3" type="ORF">H8S18_14235</name>
</gene>
<feature type="transmembrane region" description="Helical" evidence="1">
    <location>
        <begin position="268"/>
        <end position="293"/>
    </location>
</feature>
<dbReference type="PANTHER" id="PTHR48090">
    <property type="entry name" value="UNDECAPRENYL-PHOSPHATE 4-DEOXY-4-FORMAMIDO-L-ARABINOSE TRANSFERASE-RELATED"/>
    <property type="match status" value="1"/>
</dbReference>
<dbReference type="Gene3D" id="3.90.550.10">
    <property type="entry name" value="Spore Coat Polysaccharide Biosynthesis Protein SpsA, Chain A"/>
    <property type="match status" value="1"/>
</dbReference>
<dbReference type="CDD" id="cd04187">
    <property type="entry name" value="DPM1_like_bac"/>
    <property type="match status" value="1"/>
</dbReference>
<dbReference type="InterPro" id="IPR001173">
    <property type="entry name" value="Glyco_trans_2-like"/>
</dbReference>
<dbReference type="InterPro" id="IPR050256">
    <property type="entry name" value="Glycosyltransferase_2"/>
</dbReference>
<keyword evidence="1" id="KW-0812">Transmembrane</keyword>
<accession>A0ABR7EI93</accession>
<dbReference type="SUPFAM" id="SSF53448">
    <property type="entry name" value="Nucleotide-diphospho-sugar transferases"/>
    <property type="match status" value="1"/>
</dbReference>
<keyword evidence="1" id="KW-0472">Membrane</keyword>
<dbReference type="PANTHER" id="PTHR48090:SF8">
    <property type="entry name" value="GLYCOSYLTRANSFERASE CSBB-RELATED"/>
    <property type="match status" value="1"/>
</dbReference>
<dbReference type="Pfam" id="PF00535">
    <property type="entry name" value="Glycos_transf_2"/>
    <property type="match status" value="1"/>
</dbReference>
<evidence type="ECO:0000256" key="1">
    <source>
        <dbReference type="SAM" id="Phobius"/>
    </source>
</evidence>
<keyword evidence="4" id="KW-1185">Reference proteome</keyword>
<reference evidence="3 4" key="1">
    <citation type="submission" date="2020-08" db="EMBL/GenBank/DDBJ databases">
        <title>Genome public.</title>
        <authorList>
            <person name="Liu C."/>
            <person name="Sun Q."/>
        </authorList>
    </citation>
    <scope>NUCLEOTIDE SEQUENCE [LARGE SCALE GENOMIC DNA]</scope>
    <source>
        <strain evidence="3 4">NSJ-35</strain>
    </source>
</reference>
<evidence type="ECO:0000313" key="3">
    <source>
        <dbReference type="EMBL" id="MBC5649502.1"/>
    </source>
</evidence>